<dbReference type="InterPro" id="IPR039910">
    <property type="entry name" value="D15-like"/>
</dbReference>
<comment type="subcellular location">
    <subcellularLocation>
        <location evidence="8">Cell outer membrane</location>
    </subcellularLocation>
    <subcellularLocation>
        <location evidence="1">Membrane</location>
    </subcellularLocation>
</comment>
<dbReference type="PIRSF" id="PIRSF006076">
    <property type="entry name" value="OM_assembly_OMP85"/>
    <property type="match status" value="1"/>
</dbReference>
<gene>
    <name evidence="8" type="primary">bamA</name>
    <name evidence="9" type="ORF">SAMN05421880_11033</name>
</gene>
<evidence type="ECO:0000256" key="5">
    <source>
        <dbReference type="ARBA" id="ARBA00022737"/>
    </source>
</evidence>
<keyword evidence="10" id="KW-1185">Reference proteome</keyword>
<dbReference type="InterPro" id="IPR034746">
    <property type="entry name" value="POTRA"/>
</dbReference>
<evidence type="ECO:0000256" key="2">
    <source>
        <dbReference type="ARBA" id="ARBA00022452"/>
    </source>
</evidence>
<dbReference type="EMBL" id="FOUF01000010">
    <property type="protein sequence ID" value="SFM23735.1"/>
    <property type="molecule type" value="Genomic_DNA"/>
</dbReference>
<keyword evidence="6 8" id="KW-0472">Membrane</keyword>
<reference evidence="9 10" key="1">
    <citation type="submission" date="2016-10" db="EMBL/GenBank/DDBJ databases">
        <authorList>
            <person name="de Groot N.N."/>
        </authorList>
    </citation>
    <scope>NUCLEOTIDE SEQUENCE [LARGE SCALE GENOMIC DNA]</scope>
    <source>
        <strain evidence="9 10">Nm146</strain>
    </source>
</reference>
<sequence length="779" mass="87204">MKFKYLVILYCFFYSLTCGAIEPFIVKDIRVEGIQRTEAGTVFSYLPIKVGDVLDETKATSAIKTLYATGFFQDVKLKAQNGLLIVQVQERPAIAQININGAKEFEKDKLKEGLKQAGLAESRIFSRSLLEKAEQELKRQYISRGKYAVKITTTTTPLERNRIGINFDIEEGKTTRIRQINIVGNEAFDDKDLIGLFVLKTPGLLTWFTKDDQYSKQKLSADLETLRSYYLDRGYLEFAIDSTQVSITPDMKDIYITINITEGPQYTVSDIKLAGNLLLPEDELRKLIKLEPGGIFNREKLTESIKLITDRLGDEGYAFANVNASPEIDKDSRETAFTFYVDPGRRAYVRRINISGNDRTRDEVIRREFRQMEGAWHSTSQINRSKQRVDRLDFFTSVNVETPPVANAPDQVDINIHVTEKPTGAIMFGAGYSDLEGIILNGSVSQNNIFGTGNFLSVSVNTGSVNKIFSASFTNPYWTINGISLGFDIFRRDINTRSLPSVGIFNTDTAGATMRFGIPIAENDIVSLGFGAERTGIDLRNNSPQRYKDFVDGNPEKGIKAHGDVTTNLPLTLSWARDRRDSAIWTTSGTTHRLHGEFSLPFAELTYYKVSYDQKWFLPISRIFTLMLDGEIGIGDGYSGESLPFFKNFFAGGFNSVRGYNINSLGPRDPLLDVNGNPIVGRRGTVVGGSKRVVGSVELLFPAPFMKDNKTVRLAAFFDGGNVFNDWSDLSIDFLRYSTGLAVTWISPMGPLRFSIAQPLNAGKGDDIQRFQFQLGQTF</sequence>
<dbReference type="GO" id="GO:0043165">
    <property type="term" value="P:Gram-negative-bacterium-type cell outer membrane assembly"/>
    <property type="evidence" value="ECO:0007669"/>
    <property type="project" value="UniProtKB-UniRule"/>
</dbReference>
<comment type="similarity">
    <text evidence="8">Belongs to the BamA family.</text>
</comment>
<dbReference type="GO" id="GO:0009279">
    <property type="term" value="C:cell outer membrane"/>
    <property type="evidence" value="ECO:0007669"/>
    <property type="project" value="UniProtKB-SubCell"/>
</dbReference>
<dbReference type="NCBIfam" id="TIGR03303">
    <property type="entry name" value="OM_YaeT"/>
    <property type="match status" value="1"/>
</dbReference>
<protein>
    <recommendedName>
        <fullName evidence="8">Outer membrane protein assembly factor BamA</fullName>
    </recommendedName>
</protein>
<evidence type="ECO:0000256" key="3">
    <source>
        <dbReference type="ARBA" id="ARBA00022692"/>
    </source>
</evidence>
<dbReference type="HAMAP" id="MF_01430">
    <property type="entry name" value="OM_assembly_BamA"/>
    <property type="match status" value="1"/>
</dbReference>
<evidence type="ECO:0000256" key="7">
    <source>
        <dbReference type="ARBA" id="ARBA00023237"/>
    </source>
</evidence>
<dbReference type="Gene3D" id="3.10.20.310">
    <property type="entry name" value="membrane protein fhac"/>
    <property type="match status" value="5"/>
</dbReference>
<dbReference type="PANTHER" id="PTHR12815">
    <property type="entry name" value="SORTING AND ASSEMBLY MACHINERY SAMM50 PROTEIN FAMILY MEMBER"/>
    <property type="match status" value="1"/>
</dbReference>
<name>A0A1I4P7X9_9PROT</name>
<evidence type="ECO:0000256" key="8">
    <source>
        <dbReference type="HAMAP-Rule" id="MF_01430"/>
    </source>
</evidence>
<evidence type="ECO:0000256" key="6">
    <source>
        <dbReference type="ARBA" id="ARBA00023136"/>
    </source>
</evidence>
<dbReference type="RefSeq" id="WP_090667885.1">
    <property type="nucleotide sequence ID" value="NZ_FOUF01000010.1"/>
</dbReference>
<evidence type="ECO:0000313" key="10">
    <source>
        <dbReference type="Proteomes" id="UP000199561"/>
    </source>
</evidence>
<dbReference type="InterPro" id="IPR000184">
    <property type="entry name" value="Bac_surfAg_D15"/>
</dbReference>
<comment type="function">
    <text evidence="8">Part of the outer membrane protein assembly complex, which is involved in assembly and insertion of beta-barrel proteins into the outer membrane.</text>
</comment>
<evidence type="ECO:0000313" key="9">
    <source>
        <dbReference type="EMBL" id="SFM23735.1"/>
    </source>
</evidence>
<dbReference type="InterPro" id="IPR010827">
    <property type="entry name" value="BamA/TamA_POTRA"/>
</dbReference>
<dbReference type="GO" id="GO:0051205">
    <property type="term" value="P:protein insertion into membrane"/>
    <property type="evidence" value="ECO:0007669"/>
    <property type="project" value="UniProtKB-UniRule"/>
</dbReference>
<evidence type="ECO:0000256" key="1">
    <source>
        <dbReference type="ARBA" id="ARBA00004370"/>
    </source>
</evidence>
<dbReference type="Pfam" id="PF01103">
    <property type="entry name" value="Omp85"/>
    <property type="match status" value="1"/>
</dbReference>
<dbReference type="InterPro" id="IPR023707">
    <property type="entry name" value="OM_assembly_BamA"/>
</dbReference>
<evidence type="ECO:0000256" key="4">
    <source>
        <dbReference type="ARBA" id="ARBA00022729"/>
    </source>
</evidence>
<keyword evidence="2 8" id="KW-1134">Transmembrane beta strand</keyword>
<dbReference type="STRING" id="52442.SAMN05421880_11033"/>
<dbReference type="Gene3D" id="2.40.160.50">
    <property type="entry name" value="membrane protein fhac: a member of the omp85/tpsb transporter family"/>
    <property type="match status" value="1"/>
</dbReference>
<dbReference type="AlphaFoldDB" id="A0A1I4P7X9"/>
<keyword evidence="4 8" id="KW-0732">Signal</keyword>
<dbReference type="PANTHER" id="PTHR12815:SF23">
    <property type="entry name" value="OUTER MEMBRANE PROTEIN ASSEMBLY FACTOR BAMA"/>
    <property type="match status" value="1"/>
</dbReference>
<organism evidence="9 10">
    <name type="scientific">Nitrosomonas nitrosa</name>
    <dbReference type="NCBI Taxonomy" id="52442"/>
    <lineage>
        <taxon>Bacteria</taxon>
        <taxon>Pseudomonadati</taxon>
        <taxon>Pseudomonadota</taxon>
        <taxon>Betaproteobacteria</taxon>
        <taxon>Nitrosomonadales</taxon>
        <taxon>Nitrosomonadaceae</taxon>
        <taxon>Nitrosomonas</taxon>
    </lineage>
</organism>
<comment type="subunit">
    <text evidence="8">Part of the Bam complex.</text>
</comment>
<dbReference type="FunFam" id="3.10.20.310:FF:000002">
    <property type="entry name" value="Outer membrane protein assembly factor BamA"/>
    <property type="match status" value="1"/>
</dbReference>
<dbReference type="Pfam" id="PF07244">
    <property type="entry name" value="POTRA"/>
    <property type="match status" value="5"/>
</dbReference>
<dbReference type="PROSITE" id="PS51779">
    <property type="entry name" value="POTRA"/>
    <property type="match status" value="5"/>
</dbReference>
<keyword evidence="5 8" id="KW-0677">Repeat</keyword>
<keyword evidence="7 8" id="KW-0998">Cell outer membrane</keyword>
<proteinExistence type="inferred from homology"/>
<accession>A0A1I4P7X9</accession>
<dbReference type="Proteomes" id="UP000199561">
    <property type="component" value="Unassembled WGS sequence"/>
</dbReference>
<keyword evidence="3 8" id="KW-0812">Transmembrane</keyword>
<dbReference type="OrthoDB" id="9803054at2"/>